<reference evidence="1" key="1">
    <citation type="submission" date="2020-01" db="EMBL/GenBank/DDBJ databases">
        <authorList>
            <person name="Meier V. D."/>
            <person name="Meier V D."/>
        </authorList>
    </citation>
    <scope>NUCLEOTIDE SEQUENCE</scope>
    <source>
        <strain evidence="1">HLG_WM_MAG_03</strain>
    </source>
</reference>
<dbReference type="InterPro" id="IPR007463">
    <property type="entry name" value="DUF507"/>
</dbReference>
<proteinExistence type="predicted"/>
<name>A0A6S6RUW9_9BACT</name>
<protein>
    <recommendedName>
        <fullName evidence="2">DUF507 domain-containing protein</fullName>
    </recommendedName>
</protein>
<accession>A0A6S6RUW9</accession>
<evidence type="ECO:0000313" key="1">
    <source>
        <dbReference type="EMBL" id="CAA6800593.1"/>
    </source>
</evidence>
<feature type="non-terminal residue" evidence="1">
    <location>
        <position position="1"/>
    </location>
</feature>
<organism evidence="1">
    <name type="scientific">uncultured Sulfurovum sp</name>
    <dbReference type="NCBI Taxonomy" id="269237"/>
    <lineage>
        <taxon>Bacteria</taxon>
        <taxon>Pseudomonadati</taxon>
        <taxon>Campylobacterota</taxon>
        <taxon>Epsilonproteobacteria</taxon>
        <taxon>Campylobacterales</taxon>
        <taxon>Sulfurovaceae</taxon>
        <taxon>Sulfurovum</taxon>
        <taxon>environmental samples</taxon>
    </lineage>
</organism>
<evidence type="ECO:0008006" key="2">
    <source>
        <dbReference type="Google" id="ProtNLM"/>
    </source>
</evidence>
<dbReference type="Pfam" id="PF04368">
    <property type="entry name" value="DUF507"/>
    <property type="match status" value="1"/>
</dbReference>
<dbReference type="EMBL" id="CACVAR010000072">
    <property type="protein sequence ID" value="CAA6800593.1"/>
    <property type="molecule type" value="Genomic_DNA"/>
</dbReference>
<gene>
    <name evidence="1" type="ORF">HELGO_WM79914</name>
</gene>
<sequence length="64" mass="7761">VNDNQIRNVIFKAFKAFADAYDKMDDTVYEKIQKMEKEYVPGSVEYELVYERLYEEELRKRGML</sequence>
<dbReference type="AlphaFoldDB" id="A0A6S6RUW9"/>